<dbReference type="PROSITE" id="PS51471">
    <property type="entry name" value="FE2OG_OXY"/>
    <property type="match status" value="1"/>
</dbReference>
<sequence>MFQCRSAVTMSTCVVTSFAIWTCTEFVMGVFKDGELVRNKASNNLKTIRGDEIIWVDGRENSCKHIGQLISDVDSVVMGSNQMNDNGKLGNYTINGRTKAMVACYPGHGSHYVKHVDNPNKDGRCITAIYYLNKDWDIKENGGLLRIFPEGWSDQVADIEPLFDRILFFWSDRRNPHEVQPAFKTRYAITLWYFDGNEKEEAGKKFHVASDLNSMLHSPENISSIPSVDNLNLGF</sequence>
<gene>
    <name evidence="10" type="ORF">CINCED_3A008469</name>
</gene>
<dbReference type="SMART" id="SM00702">
    <property type="entry name" value="P4Hc"/>
    <property type="match status" value="1"/>
</dbReference>
<dbReference type="PANTHER" id="PTHR12907:SF26">
    <property type="entry name" value="HIF PROLYL HYDROXYLASE, ISOFORM C"/>
    <property type="match status" value="1"/>
</dbReference>
<keyword evidence="5" id="KW-0560">Oxidoreductase</keyword>
<comment type="catalytic activity">
    <reaction evidence="8">
        <text>L-prolyl-[hypoxia-inducible factor alpha subunit] + 2-oxoglutarate + O2 = trans-4-hydroxy-L-prolyl-[hypoxia-inducible factor alpha subunit] + succinate + CO2</text>
        <dbReference type="Rhea" id="RHEA:48400"/>
        <dbReference type="Rhea" id="RHEA-COMP:12093"/>
        <dbReference type="Rhea" id="RHEA-COMP:12094"/>
        <dbReference type="ChEBI" id="CHEBI:15379"/>
        <dbReference type="ChEBI" id="CHEBI:16526"/>
        <dbReference type="ChEBI" id="CHEBI:16810"/>
        <dbReference type="ChEBI" id="CHEBI:30031"/>
        <dbReference type="ChEBI" id="CHEBI:50342"/>
        <dbReference type="ChEBI" id="CHEBI:61965"/>
        <dbReference type="EC" id="1.14.11.29"/>
    </reaction>
</comment>
<accession>A0A5E4MG94</accession>
<proteinExistence type="predicted"/>
<feature type="domain" description="Fe2OG dioxygenase" evidence="9">
    <location>
        <begin position="93"/>
        <end position="195"/>
    </location>
</feature>
<evidence type="ECO:0000256" key="4">
    <source>
        <dbReference type="ARBA" id="ARBA00022964"/>
    </source>
</evidence>
<reference evidence="10 11" key="1">
    <citation type="submission" date="2019-08" db="EMBL/GenBank/DDBJ databases">
        <authorList>
            <person name="Alioto T."/>
            <person name="Alioto T."/>
            <person name="Gomez Garrido J."/>
        </authorList>
    </citation>
    <scope>NUCLEOTIDE SEQUENCE [LARGE SCALE GENOMIC DNA]</scope>
</reference>
<dbReference type="OrthoDB" id="76265at2759"/>
<dbReference type="EC" id="1.14.11.29" evidence="7"/>
<dbReference type="GO" id="GO:0160082">
    <property type="term" value="F:hypoxia-inducible factor-proline dioxygenase activity"/>
    <property type="evidence" value="ECO:0007669"/>
    <property type="project" value="UniProtKB-EC"/>
</dbReference>
<evidence type="ECO:0000256" key="3">
    <source>
        <dbReference type="ARBA" id="ARBA00022896"/>
    </source>
</evidence>
<dbReference type="Pfam" id="PF13640">
    <property type="entry name" value="2OG-FeII_Oxy_3"/>
    <property type="match status" value="1"/>
</dbReference>
<evidence type="ECO:0000256" key="6">
    <source>
        <dbReference type="ARBA" id="ARBA00023004"/>
    </source>
</evidence>
<evidence type="ECO:0000256" key="1">
    <source>
        <dbReference type="ARBA" id="ARBA00001961"/>
    </source>
</evidence>
<dbReference type="Proteomes" id="UP000325440">
    <property type="component" value="Unassembled WGS sequence"/>
</dbReference>
<keyword evidence="11" id="KW-1185">Reference proteome</keyword>
<dbReference type="Gene3D" id="2.60.120.620">
    <property type="entry name" value="q2cbj1_9rhob like domain"/>
    <property type="match status" value="1"/>
</dbReference>
<keyword evidence="2" id="KW-0479">Metal-binding</keyword>
<keyword evidence="4" id="KW-0223">Dioxygenase</keyword>
<dbReference type="GO" id="GO:0031418">
    <property type="term" value="F:L-ascorbic acid binding"/>
    <property type="evidence" value="ECO:0007669"/>
    <property type="project" value="UniProtKB-KW"/>
</dbReference>
<dbReference type="InterPro" id="IPR044862">
    <property type="entry name" value="Pro_4_hyd_alph_FE2OG_OXY"/>
</dbReference>
<evidence type="ECO:0000259" key="9">
    <source>
        <dbReference type="PROSITE" id="PS51471"/>
    </source>
</evidence>
<evidence type="ECO:0000256" key="7">
    <source>
        <dbReference type="ARBA" id="ARBA00039004"/>
    </source>
</evidence>
<dbReference type="AlphaFoldDB" id="A0A5E4MG94"/>
<dbReference type="InterPro" id="IPR005123">
    <property type="entry name" value="Oxoglu/Fe-dep_dioxygenase_dom"/>
</dbReference>
<evidence type="ECO:0000256" key="2">
    <source>
        <dbReference type="ARBA" id="ARBA00022723"/>
    </source>
</evidence>
<dbReference type="InterPro" id="IPR051559">
    <property type="entry name" value="HIF_prolyl_hydroxylases"/>
</dbReference>
<evidence type="ECO:0000313" key="10">
    <source>
        <dbReference type="EMBL" id="VVC28320.1"/>
    </source>
</evidence>
<protein>
    <recommendedName>
        <fullName evidence="7">hypoxia-inducible factor-proline dioxygenase</fullName>
        <ecNumber evidence="7">1.14.11.29</ecNumber>
    </recommendedName>
</protein>
<dbReference type="InterPro" id="IPR006620">
    <property type="entry name" value="Pro_4_hyd_alph"/>
</dbReference>
<dbReference type="EMBL" id="CABPRJ010000479">
    <property type="protein sequence ID" value="VVC28320.1"/>
    <property type="molecule type" value="Genomic_DNA"/>
</dbReference>
<organism evidence="10 11">
    <name type="scientific">Cinara cedri</name>
    <dbReference type="NCBI Taxonomy" id="506608"/>
    <lineage>
        <taxon>Eukaryota</taxon>
        <taxon>Metazoa</taxon>
        <taxon>Ecdysozoa</taxon>
        <taxon>Arthropoda</taxon>
        <taxon>Hexapoda</taxon>
        <taxon>Insecta</taxon>
        <taxon>Pterygota</taxon>
        <taxon>Neoptera</taxon>
        <taxon>Paraneoptera</taxon>
        <taxon>Hemiptera</taxon>
        <taxon>Sternorrhyncha</taxon>
        <taxon>Aphidomorpha</taxon>
        <taxon>Aphidoidea</taxon>
        <taxon>Aphididae</taxon>
        <taxon>Lachninae</taxon>
        <taxon>Cinara</taxon>
    </lineage>
</organism>
<keyword evidence="3" id="KW-0847">Vitamin C</keyword>
<keyword evidence="6" id="KW-0408">Iron</keyword>
<dbReference type="GO" id="GO:0008198">
    <property type="term" value="F:ferrous iron binding"/>
    <property type="evidence" value="ECO:0007669"/>
    <property type="project" value="TreeGrafter"/>
</dbReference>
<evidence type="ECO:0000313" key="11">
    <source>
        <dbReference type="Proteomes" id="UP000325440"/>
    </source>
</evidence>
<evidence type="ECO:0000256" key="8">
    <source>
        <dbReference type="ARBA" id="ARBA00049134"/>
    </source>
</evidence>
<dbReference type="GO" id="GO:0071456">
    <property type="term" value="P:cellular response to hypoxia"/>
    <property type="evidence" value="ECO:0007669"/>
    <property type="project" value="TreeGrafter"/>
</dbReference>
<comment type="cofactor">
    <cofactor evidence="1">
        <name>L-ascorbate</name>
        <dbReference type="ChEBI" id="CHEBI:38290"/>
    </cofactor>
</comment>
<evidence type="ECO:0000256" key="5">
    <source>
        <dbReference type="ARBA" id="ARBA00023002"/>
    </source>
</evidence>
<dbReference type="PANTHER" id="PTHR12907">
    <property type="entry name" value="EGL NINE HOMOLOG-RELATED"/>
    <property type="match status" value="1"/>
</dbReference>
<name>A0A5E4MG94_9HEMI</name>